<dbReference type="Proteomes" id="UP000195991">
    <property type="component" value="Unassembled WGS sequence"/>
</dbReference>
<evidence type="ECO:0000313" key="2">
    <source>
        <dbReference type="EMBL" id="SCC69564.1"/>
    </source>
</evidence>
<name>A0A1C4GN28_BACTU</name>
<reference evidence="2 3" key="1">
    <citation type="submission" date="2016-08" db="EMBL/GenBank/DDBJ databases">
        <authorList>
            <person name="Seilhamer J.J."/>
        </authorList>
    </citation>
    <scope>NUCLEOTIDE SEQUENCE [LARGE SCALE GENOMIC DNA]</scope>
    <source>
        <strain evidence="2 3">IEBC_T61001</strain>
    </source>
</reference>
<evidence type="ECO:0000259" key="1">
    <source>
        <dbReference type="Pfam" id="PF18847"/>
    </source>
</evidence>
<dbReference type="Pfam" id="PF18847">
    <property type="entry name" value="LPD29"/>
    <property type="match status" value="1"/>
</dbReference>
<proteinExistence type="predicted"/>
<dbReference type="AlphaFoldDB" id="A0A1C4GN28"/>
<sequence>MEAIIESAVETAKKIRKELKKAFPGVKFSVRSSSYSGGSSVDVNWKDGPMRKEVEQITEKFNSCSFDGMQDMKITTGYEYQGKIYNGADYIFANRSLSEEYKKQIQEFAKEMFEDFHINDWTYQQKMLQAEEHMKGLDSVTSVEIREEPEEEIKLAEVVNFHQRKKEKEINKLTSEQKFKLLAMQVMCNISEEDLEGIFERGLSVDQLFTGVANRYFKNEKAIRS</sequence>
<organism evidence="2 3">
    <name type="scientific">Bacillus thuringiensis</name>
    <dbReference type="NCBI Taxonomy" id="1428"/>
    <lineage>
        <taxon>Bacteria</taxon>
        <taxon>Bacillati</taxon>
        <taxon>Bacillota</taxon>
        <taxon>Bacilli</taxon>
        <taxon>Bacillales</taxon>
        <taxon>Bacillaceae</taxon>
        <taxon>Bacillus</taxon>
        <taxon>Bacillus cereus group</taxon>
    </lineage>
</organism>
<dbReference type="EMBL" id="FMBI01000062">
    <property type="protein sequence ID" value="SCC69564.1"/>
    <property type="molecule type" value="Genomic_DNA"/>
</dbReference>
<dbReference type="InterPro" id="IPR041311">
    <property type="entry name" value="LPD29"/>
</dbReference>
<feature type="domain" description="Large polyvalent protein associated" evidence="1">
    <location>
        <begin position="8"/>
        <end position="98"/>
    </location>
</feature>
<protein>
    <recommendedName>
        <fullName evidence="1">Large polyvalent protein associated domain-containing protein</fullName>
    </recommendedName>
</protein>
<dbReference type="RefSeq" id="WP_087984295.1">
    <property type="nucleotide sequence ID" value="NZ_FMBI01000062.1"/>
</dbReference>
<evidence type="ECO:0000313" key="3">
    <source>
        <dbReference type="Proteomes" id="UP000195991"/>
    </source>
</evidence>
<accession>A0A1C4GN28</accession>
<gene>
    <name evidence="2" type="ORF">BTT61001_06277</name>
</gene>